<gene>
    <name evidence="2" type="ORF">QWZ10_03005</name>
</gene>
<dbReference type="Proteomes" id="UP001243846">
    <property type="component" value="Unassembled WGS sequence"/>
</dbReference>
<evidence type="ECO:0000313" key="3">
    <source>
        <dbReference type="Proteomes" id="UP001243846"/>
    </source>
</evidence>
<organism evidence="2 3">
    <name type="scientific">Paracoccus cavernae</name>
    <dbReference type="NCBI Taxonomy" id="1571207"/>
    <lineage>
        <taxon>Bacteria</taxon>
        <taxon>Pseudomonadati</taxon>
        <taxon>Pseudomonadota</taxon>
        <taxon>Alphaproteobacteria</taxon>
        <taxon>Rhodobacterales</taxon>
        <taxon>Paracoccaceae</taxon>
        <taxon>Paracoccus</taxon>
    </lineage>
</organism>
<dbReference type="EMBL" id="JAUFRC010000001">
    <property type="protein sequence ID" value="MDN3711043.1"/>
    <property type="molecule type" value="Genomic_DNA"/>
</dbReference>
<dbReference type="Gene3D" id="1.10.10.2910">
    <property type="match status" value="1"/>
</dbReference>
<dbReference type="Pfam" id="PF06114">
    <property type="entry name" value="Peptidase_M78"/>
    <property type="match status" value="1"/>
</dbReference>
<protein>
    <submittedName>
        <fullName evidence="2">ImmA/IrrE family metallo-endopeptidase</fullName>
    </submittedName>
</protein>
<reference evidence="3" key="1">
    <citation type="journal article" date="2019" name="Int. J. Syst. Evol. Microbiol.">
        <title>The Global Catalogue of Microorganisms (GCM) 10K type strain sequencing project: providing services to taxonomists for standard genome sequencing and annotation.</title>
        <authorList>
            <consortium name="The Broad Institute Genomics Platform"/>
            <consortium name="The Broad Institute Genome Sequencing Center for Infectious Disease"/>
            <person name="Wu L."/>
            <person name="Ma J."/>
        </authorList>
    </citation>
    <scope>NUCLEOTIDE SEQUENCE [LARGE SCALE GENOMIC DNA]</scope>
    <source>
        <strain evidence="3">CECT 8482</strain>
    </source>
</reference>
<feature type="domain" description="IrrE N-terminal-like" evidence="1">
    <location>
        <begin position="25"/>
        <end position="155"/>
    </location>
</feature>
<dbReference type="InterPro" id="IPR052345">
    <property type="entry name" value="Rad_response_metalloprotease"/>
</dbReference>
<evidence type="ECO:0000313" key="2">
    <source>
        <dbReference type="EMBL" id="MDN3711043.1"/>
    </source>
</evidence>
<dbReference type="PANTHER" id="PTHR43236">
    <property type="entry name" value="ANTITOXIN HIGA1"/>
    <property type="match status" value="1"/>
</dbReference>
<proteinExistence type="predicted"/>
<keyword evidence="3" id="KW-1185">Reference proteome</keyword>
<dbReference type="SUPFAM" id="SSF55486">
    <property type="entry name" value="Metalloproteases ('zincins'), catalytic domain"/>
    <property type="match status" value="1"/>
</dbReference>
<sequence length="161" mass="18047">MIDEMAIVKKYAAHLPVEVNALIRELGLTYFEAPMPSENSGRIHKDGSDFTITVNASEGPQRRRFTAAHELGHYLLHRDLLPDGAHLDRLFNAQGYEEANDGIRPHHEVQANQFAANLLMPATFLRTHYDPAADNYKELARNCAVSSRAMQVRLKALGLRG</sequence>
<name>A0ABT8D2M2_9RHOB</name>
<comment type="caution">
    <text evidence="2">The sequence shown here is derived from an EMBL/GenBank/DDBJ whole genome shotgun (WGS) entry which is preliminary data.</text>
</comment>
<evidence type="ECO:0000259" key="1">
    <source>
        <dbReference type="Pfam" id="PF06114"/>
    </source>
</evidence>
<dbReference type="InterPro" id="IPR010359">
    <property type="entry name" value="IrrE_HExxH"/>
</dbReference>
<accession>A0ABT8D2M2</accession>
<dbReference type="RefSeq" id="WP_377685327.1">
    <property type="nucleotide sequence ID" value="NZ_JBHMDZ010000009.1"/>
</dbReference>
<dbReference type="PANTHER" id="PTHR43236:SF2">
    <property type="entry name" value="BLL0069 PROTEIN"/>
    <property type="match status" value="1"/>
</dbReference>